<protein>
    <submittedName>
        <fullName evidence="8">Hydroxyquinol 1,2-dioxygenase</fullName>
        <ecNumber evidence="8">1.13.11.37</ecNumber>
    </submittedName>
</protein>
<dbReference type="RefSeq" id="WP_228881048.1">
    <property type="nucleotide sequence ID" value="NZ_CAJQZC010000008.1"/>
</dbReference>
<dbReference type="GO" id="GO:0008199">
    <property type="term" value="F:ferric iron binding"/>
    <property type="evidence" value="ECO:0007669"/>
    <property type="project" value="InterPro"/>
</dbReference>
<comment type="caution">
    <text evidence="8">The sequence shown here is derived from an EMBL/GenBank/DDBJ whole genome shotgun (WGS) entry which is preliminary data.</text>
</comment>
<organism evidence="8 9">
    <name type="scientific">Paraburkholderia saeva</name>
    <dbReference type="NCBI Taxonomy" id="2777537"/>
    <lineage>
        <taxon>Bacteria</taxon>
        <taxon>Pseudomonadati</taxon>
        <taxon>Pseudomonadota</taxon>
        <taxon>Betaproteobacteria</taxon>
        <taxon>Burkholderiales</taxon>
        <taxon>Burkholderiaceae</taxon>
        <taxon>Paraburkholderia</taxon>
    </lineage>
</organism>
<accession>A0A9N8X3B7</accession>
<keyword evidence="6" id="KW-0408">Iron</keyword>
<dbReference type="Proteomes" id="UP000789704">
    <property type="component" value="Unassembled WGS sequence"/>
</dbReference>
<keyword evidence="3" id="KW-0479">Metal-binding</keyword>
<dbReference type="PANTHER" id="PTHR33711">
    <property type="entry name" value="DIOXYGENASE, PUTATIVE (AFU_ORTHOLOGUE AFUA_2G02910)-RELATED"/>
    <property type="match status" value="1"/>
</dbReference>
<comment type="cofactor">
    <cofactor evidence="1">
        <name>Fe(3+)</name>
        <dbReference type="ChEBI" id="CHEBI:29034"/>
    </cofactor>
</comment>
<dbReference type="Pfam" id="PF00775">
    <property type="entry name" value="Dioxygenase_C"/>
    <property type="match status" value="1"/>
</dbReference>
<evidence type="ECO:0000313" key="9">
    <source>
        <dbReference type="Proteomes" id="UP000789704"/>
    </source>
</evidence>
<evidence type="ECO:0000256" key="3">
    <source>
        <dbReference type="ARBA" id="ARBA00022723"/>
    </source>
</evidence>
<dbReference type="GO" id="GO:0047074">
    <property type="term" value="F:4-hydroxycatechol 1,2-dioxygenase activity"/>
    <property type="evidence" value="ECO:0007669"/>
    <property type="project" value="UniProtKB-EC"/>
</dbReference>
<keyword evidence="4" id="KW-0223">Dioxygenase</keyword>
<keyword evidence="9" id="KW-1185">Reference proteome</keyword>
<dbReference type="InterPro" id="IPR000627">
    <property type="entry name" value="Intradiol_dOase_C"/>
</dbReference>
<dbReference type="InterPro" id="IPR007535">
    <property type="entry name" value="Catechol_dOase_N"/>
</dbReference>
<name>A0A9N8X3B7_9BURK</name>
<dbReference type="GO" id="GO:0018576">
    <property type="term" value="F:catechol 1,2-dioxygenase activity"/>
    <property type="evidence" value="ECO:0007669"/>
    <property type="project" value="InterPro"/>
</dbReference>
<dbReference type="PROSITE" id="PS00083">
    <property type="entry name" value="INTRADIOL_DIOXYGENAS"/>
    <property type="match status" value="1"/>
</dbReference>
<evidence type="ECO:0000256" key="1">
    <source>
        <dbReference type="ARBA" id="ARBA00001965"/>
    </source>
</evidence>
<evidence type="ECO:0000256" key="6">
    <source>
        <dbReference type="ARBA" id="ARBA00023004"/>
    </source>
</evidence>
<proteinExistence type="inferred from homology"/>
<evidence type="ECO:0000256" key="2">
    <source>
        <dbReference type="ARBA" id="ARBA00007825"/>
    </source>
</evidence>
<gene>
    <name evidence="8" type="primary">chqB</name>
    <name evidence="8" type="ORF">LMG31841_04237</name>
</gene>
<dbReference type="EC" id="1.13.11.37" evidence="8"/>
<dbReference type="InterPro" id="IPR050770">
    <property type="entry name" value="Intradiol_RC_Dioxygenase"/>
</dbReference>
<evidence type="ECO:0000256" key="5">
    <source>
        <dbReference type="ARBA" id="ARBA00023002"/>
    </source>
</evidence>
<sequence>MRNMTETELTEVVLERYASTPDARLCTVLNSLIRHLHAFVRDVRLTEAEWIAGIEFLTRTGQISDNKRQEMILLSDNLGVSALVNMLSAGVEEGATESTVLGPFYVPGSPERQWGESVLLREGDDTPLVIHGRVTDANGEPVPDATIEIWQTDANGMYDIQDTSQPEDNLRGWYRARPDGAFLMKTIRPTSYPIPTDGPVGELLRATARHPFRPAHLHAIVSAPGFRKLTTHLFDAEDTYLDSDVVFAVKSSLIREFRRNDSPDAAEQFGVRGPFWELANDFVLTRLE</sequence>
<evidence type="ECO:0000259" key="7">
    <source>
        <dbReference type="PROSITE" id="PS00083"/>
    </source>
</evidence>
<dbReference type="GO" id="GO:0009712">
    <property type="term" value="P:catechol-containing compound metabolic process"/>
    <property type="evidence" value="ECO:0007669"/>
    <property type="project" value="InterPro"/>
</dbReference>
<reference evidence="8" key="1">
    <citation type="submission" date="2021-04" db="EMBL/GenBank/DDBJ databases">
        <authorList>
            <person name="Vanwijnsberghe S."/>
        </authorList>
    </citation>
    <scope>NUCLEOTIDE SEQUENCE</scope>
    <source>
        <strain evidence="8">LMG 31841</strain>
    </source>
</reference>
<dbReference type="AlphaFoldDB" id="A0A9N8X3B7"/>
<dbReference type="PANTHER" id="PTHR33711:SF7">
    <property type="entry name" value="INTRADIOL RING-CLEAVAGE DIOXYGENASES DOMAIN-CONTAINING PROTEIN-RELATED"/>
    <property type="match status" value="1"/>
</dbReference>
<dbReference type="InterPro" id="IPR039390">
    <property type="entry name" value="1_2-HQD/HQD"/>
</dbReference>
<feature type="domain" description="Intradiol ring-cleavage dioxygenases" evidence="7">
    <location>
        <begin position="130"/>
        <end position="158"/>
    </location>
</feature>
<dbReference type="SUPFAM" id="SSF49482">
    <property type="entry name" value="Aromatic compound dioxygenase"/>
    <property type="match status" value="1"/>
</dbReference>
<dbReference type="CDD" id="cd03461">
    <property type="entry name" value="1_2-HQD"/>
    <property type="match status" value="1"/>
</dbReference>
<evidence type="ECO:0000313" key="8">
    <source>
        <dbReference type="EMBL" id="CAG4913089.1"/>
    </source>
</evidence>
<dbReference type="Pfam" id="PF04444">
    <property type="entry name" value="Dioxygenase_N"/>
    <property type="match status" value="1"/>
</dbReference>
<dbReference type="EMBL" id="CAJQZC010000008">
    <property type="protein sequence ID" value="CAG4913089.1"/>
    <property type="molecule type" value="Genomic_DNA"/>
</dbReference>
<dbReference type="Gene3D" id="2.60.130.10">
    <property type="entry name" value="Aromatic compound dioxygenase"/>
    <property type="match status" value="1"/>
</dbReference>
<comment type="similarity">
    <text evidence="2">Belongs to the intradiol ring-cleavage dioxygenase family.</text>
</comment>
<evidence type="ECO:0000256" key="4">
    <source>
        <dbReference type="ARBA" id="ARBA00022964"/>
    </source>
</evidence>
<keyword evidence="5 8" id="KW-0560">Oxidoreductase</keyword>
<dbReference type="InterPro" id="IPR015889">
    <property type="entry name" value="Intradiol_dOase_core"/>
</dbReference>